<dbReference type="InterPro" id="IPR045864">
    <property type="entry name" value="aa-tRNA-synth_II/BPL/LPL"/>
</dbReference>
<dbReference type="Pfam" id="PF00587">
    <property type="entry name" value="tRNA-synt_2b"/>
    <property type="match status" value="1"/>
</dbReference>
<dbReference type="GO" id="GO:0004829">
    <property type="term" value="F:threonine-tRNA ligase activity"/>
    <property type="evidence" value="ECO:0007669"/>
    <property type="project" value="UniProtKB-UniRule"/>
</dbReference>
<keyword evidence="3" id="KW-0963">Cytoplasm</keyword>
<keyword evidence="6" id="KW-0479">Metal-binding</keyword>
<dbReference type="AlphaFoldDB" id="A0A1V0HL28"/>
<evidence type="ECO:0000256" key="8">
    <source>
        <dbReference type="ARBA" id="ARBA00022833"/>
    </source>
</evidence>
<evidence type="ECO:0000313" key="15">
    <source>
        <dbReference type="EMBL" id="ARC53452.1"/>
    </source>
</evidence>
<dbReference type="Pfam" id="PF03129">
    <property type="entry name" value="HGTP_anticodon"/>
    <property type="match status" value="1"/>
</dbReference>
<dbReference type="PROSITE" id="PS50862">
    <property type="entry name" value="AA_TRNA_LIGASE_II"/>
    <property type="match status" value="1"/>
</dbReference>
<evidence type="ECO:0000256" key="7">
    <source>
        <dbReference type="ARBA" id="ARBA00022741"/>
    </source>
</evidence>
<dbReference type="InterPro" id="IPR033728">
    <property type="entry name" value="ThrRS_core"/>
</dbReference>
<evidence type="ECO:0000256" key="4">
    <source>
        <dbReference type="ARBA" id="ARBA00022555"/>
    </source>
</evidence>
<evidence type="ECO:0000256" key="5">
    <source>
        <dbReference type="ARBA" id="ARBA00022598"/>
    </source>
</evidence>
<evidence type="ECO:0000256" key="12">
    <source>
        <dbReference type="ARBA" id="ARBA00049515"/>
    </source>
</evidence>
<keyword evidence="4" id="KW-0820">tRNA-binding</keyword>
<dbReference type="PANTHER" id="PTHR11451:SF44">
    <property type="entry name" value="THREONINE--TRNA LIGASE, CHLOROPLASTIC_MITOCHONDRIAL 2"/>
    <property type="match status" value="1"/>
</dbReference>
<dbReference type="InterPro" id="IPR002314">
    <property type="entry name" value="aa-tRNA-synt_IIb"/>
</dbReference>
<evidence type="ECO:0000256" key="10">
    <source>
        <dbReference type="ARBA" id="ARBA00022917"/>
    </source>
</evidence>
<accession>A0A1V0HL28</accession>
<protein>
    <recommendedName>
        <fullName evidence="2 13">Threonine--tRNA ligase</fullName>
        <ecNumber evidence="2 13">6.1.1.3</ecNumber>
    </recommendedName>
</protein>
<feature type="domain" description="Aminoacyl-transfer RNA synthetases class-II family profile" evidence="14">
    <location>
        <begin position="34"/>
        <end position="295"/>
    </location>
</feature>
<evidence type="ECO:0000256" key="1">
    <source>
        <dbReference type="ARBA" id="ARBA00008226"/>
    </source>
</evidence>
<dbReference type="CDD" id="cd00860">
    <property type="entry name" value="ThrRS_anticodon"/>
    <property type="match status" value="1"/>
</dbReference>
<reference evidence="15 16" key="1">
    <citation type="submission" date="2015-10" db="EMBL/GenBank/DDBJ databases">
        <title>Survey of human and primate louse endosymbionts.</title>
        <authorList>
            <person name="Boyd B.M."/>
        </authorList>
    </citation>
    <scope>NUCLEOTIDE SEQUENCE [LARGE SCALE GENOMIC DNA]</scope>
    <source>
        <strain evidence="15 16">PTSK</strain>
    </source>
</reference>
<dbReference type="InterPro" id="IPR036621">
    <property type="entry name" value="Anticodon-bd_dom_sf"/>
</dbReference>
<keyword evidence="4" id="KW-0694">RNA-binding</keyword>
<dbReference type="Gene3D" id="3.40.50.800">
    <property type="entry name" value="Anticodon-binding domain"/>
    <property type="match status" value="1"/>
</dbReference>
<dbReference type="InterPro" id="IPR004154">
    <property type="entry name" value="Anticodon-bd"/>
</dbReference>
<dbReference type="InterPro" id="IPR006195">
    <property type="entry name" value="aa-tRNA-synth_II"/>
</dbReference>
<evidence type="ECO:0000256" key="9">
    <source>
        <dbReference type="ARBA" id="ARBA00022840"/>
    </source>
</evidence>
<keyword evidence="7" id="KW-0547">Nucleotide-binding</keyword>
<dbReference type="GO" id="GO:0005829">
    <property type="term" value="C:cytosol"/>
    <property type="evidence" value="ECO:0007669"/>
    <property type="project" value="TreeGrafter"/>
</dbReference>
<dbReference type="InterPro" id="IPR002320">
    <property type="entry name" value="Thr-tRNA-ligase_IIa"/>
</dbReference>
<keyword evidence="10" id="KW-0648">Protein biosynthesis</keyword>
<gene>
    <name evidence="15" type="ORF">AOQ87_02230</name>
</gene>
<comment type="catalytic activity">
    <reaction evidence="12">
        <text>tRNA(Thr) + L-threonine + ATP = L-threonyl-tRNA(Thr) + AMP + diphosphate + H(+)</text>
        <dbReference type="Rhea" id="RHEA:24624"/>
        <dbReference type="Rhea" id="RHEA-COMP:9670"/>
        <dbReference type="Rhea" id="RHEA-COMP:9704"/>
        <dbReference type="ChEBI" id="CHEBI:15378"/>
        <dbReference type="ChEBI" id="CHEBI:30616"/>
        <dbReference type="ChEBI" id="CHEBI:33019"/>
        <dbReference type="ChEBI" id="CHEBI:57926"/>
        <dbReference type="ChEBI" id="CHEBI:78442"/>
        <dbReference type="ChEBI" id="CHEBI:78534"/>
        <dbReference type="ChEBI" id="CHEBI:456215"/>
        <dbReference type="EC" id="6.1.1.3"/>
    </reaction>
</comment>
<dbReference type="SUPFAM" id="SSF52954">
    <property type="entry name" value="Class II aaRS ABD-related"/>
    <property type="match status" value="1"/>
</dbReference>
<proteinExistence type="inferred from homology"/>
<dbReference type="RefSeq" id="WP_080626648.1">
    <property type="nucleotide sequence ID" value="NZ_CP012839.1"/>
</dbReference>
<evidence type="ECO:0000256" key="2">
    <source>
        <dbReference type="ARBA" id="ARBA00013163"/>
    </source>
</evidence>
<dbReference type="CDD" id="cd00771">
    <property type="entry name" value="ThrRS_core"/>
    <property type="match status" value="1"/>
</dbReference>
<keyword evidence="8" id="KW-0862">Zinc</keyword>
<evidence type="ECO:0000256" key="13">
    <source>
        <dbReference type="NCBIfam" id="TIGR00418"/>
    </source>
</evidence>
<dbReference type="STRING" id="428411.AOQ87_02230"/>
<evidence type="ECO:0000256" key="3">
    <source>
        <dbReference type="ARBA" id="ARBA00022490"/>
    </source>
</evidence>
<name>A0A1V0HL28_9ENTR</name>
<evidence type="ECO:0000256" key="6">
    <source>
        <dbReference type="ARBA" id="ARBA00022723"/>
    </source>
</evidence>
<dbReference type="GO" id="GO:0046872">
    <property type="term" value="F:metal ion binding"/>
    <property type="evidence" value="ECO:0007669"/>
    <property type="project" value="UniProtKB-KW"/>
</dbReference>
<comment type="similarity">
    <text evidence="1">Belongs to the class-II aminoacyl-tRNA synthetase family.</text>
</comment>
<evidence type="ECO:0000313" key="16">
    <source>
        <dbReference type="Proteomes" id="UP000242793"/>
    </source>
</evidence>
<evidence type="ECO:0000256" key="11">
    <source>
        <dbReference type="ARBA" id="ARBA00023146"/>
    </source>
</evidence>
<dbReference type="NCBIfam" id="TIGR00418">
    <property type="entry name" value="thrS"/>
    <property type="match status" value="1"/>
</dbReference>
<dbReference type="GO" id="GO:0000049">
    <property type="term" value="F:tRNA binding"/>
    <property type="evidence" value="ECO:0007669"/>
    <property type="project" value="UniProtKB-KW"/>
</dbReference>
<evidence type="ECO:0000259" key="14">
    <source>
        <dbReference type="PROSITE" id="PS50862"/>
    </source>
</evidence>
<dbReference type="Gene3D" id="3.30.930.10">
    <property type="entry name" value="Bira Bifunctional Protein, Domain 2"/>
    <property type="match status" value="1"/>
</dbReference>
<dbReference type="GO" id="GO:0006435">
    <property type="term" value="P:threonyl-tRNA aminoacylation"/>
    <property type="evidence" value="ECO:0007669"/>
    <property type="project" value="UniProtKB-UniRule"/>
</dbReference>
<keyword evidence="16" id="KW-1185">Reference proteome</keyword>
<dbReference type="KEGG" id="rped:AOQ87_02230"/>
<dbReference type="PANTHER" id="PTHR11451">
    <property type="entry name" value="THREONINE-TRNA LIGASE"/>
    <property type="match status" value="1"/>
</dbReference>
<organism evidence="15 16">
    <name type="scientific">Candidatus Riesia pediculischaeffi</name>
    <dbReference type="NCBI Taxonomy" id="428411"/>
    <lineage>
        <taxon>Bacteria</taxon>
        <taxon>Pseudomonadati</taxon>
        <taxon>Pseudomonadota</taxon>
        <taxon>Gammaproteobacteria</taxon>
        <taxon>Enterobacterales</taxon>
        <taxon>Enterobacteriaceae</taxon>
        <taxon>Candidatus Riesia</taxon>
    </lineage>
</organism>
<dbReference type="PRINTS" id="PR01047">
    <property type="entry name" value="TRNASYNTHTHR"/>
</dbReference>
<keyword evidence="9" id="KW-0067">ATP-binding</keyword>
<dbReference type="InterPro" id="IPR047246">
    <property type="entry name" value="ThrRS_anticodon"/>
</dbReference>
<dbReference type="EC" id="6.1.1.3" evidence="2 13"/>
<sequence>MDKKIPDHRKIGKQMNLFCFDDTSPGNIFWNQNGLIIFQELKKYVRSKLKKYEYQEVKTPTILNESLWKNTGHLQNYEKNMFKTNSESNKYCLKPMNCPGHIKIFGQKIRSYKDLPLRIAEFGSCYRNELSGSLHGLMRVREFTQDDAHIFCTEEQVFKEIRKCIEMVQEIYKTFEFKKVSIKLATRPKQRIGDERQWDRAESILERALEKNFDFLPENGAFYGPKIEFTLHDKLGREWQCGTIQLDFLLPIKLGISYINEKNERIHPMIIHRAVLGSIERFIGILIEHCDGHFPTWLSPIQVVVINVSKKYIEFSKKIVRKIRKSGIRVEQDLRNEKINFKIRQHSFSRVPYIILCGREEERTGNISIREQFSQKIVKVPIEDFIRSISSEIKNYFFKRRNEY</sequence>
<keyword evidence="11" id="KW-0030">Aminoacyl-tRNA synthetase</keyword>
<keyword evidence="5" id="KW-0436">Ligase</keyword>
<dbReference type="EMBL" id="CP012839">
    <property type="protein sequence ID" value="ARC53452.1"/>
    <property type="molecule type" value="Genomic_DNA"/>
</dbReference>
<dbReference type="FunFam" id="3.40.50.800:FF:000001">
    <property type="entry name" value="Threonine--tRNA ligase"/>
    <property type="match status" value="1"/>
</dbReference>
<dbReference type="GO" id="GO:0005524">
    <property type="term" value="F:ATP binding"/>
    <property type="evidence" value="ECO:0007669"/>
    <property type="project" value="UniProtKB-KW"/>
</dbReference>
<dbReference type="Proteomes" id="UP000242793">
    <property type="component" value="Chromosome"/>
</dbReference>
<dbReference type="SUPFAM" id="SSF55681">
    <property type="entry name" value="Class II aaRS and biotin synthetases"/>
    <property type="match status" value="1"/>
</dbReference>
<dbReference type="FunFam" id="3.30.930.10:FF:000002">
    <property type="entry name" value="Threonine--tRNA ligase"/>
    <property type="match status" value="1"/>
</dbReference>